<dbReference type="GO" id="GO:0016787">
    <property type="term" value="F:hydrolase activity"/>
    <property type="evidence" value="ECO:0007669"/>
    <property type="project" value="UniProtKB-KW"/>
</dbReference>
<dbReference type="InterPro" id="IPR052020">
    <property type="entry name" value="Cyclic_di-GMP/3'3'-cGAMP_PDE"/>
</dbReference>
<dbReference type="InterPro" id="IPR037522">
    <property type="entry name" value="HD_GYP_dom"/>
</dbReference>
<dbReference type="PANTHER" id="PTHR45228:SF1">
    <property type="entry name" value="CYCLIC DI-GMP PHOSPHODIESTERASE TM_0186"/>
    <property type="match status" value="1"/>
</dbReference>
<accession>A0ABW5CBE0</accession>
<proteinExistence type="predicted"/>
<organism evidence="2 3">
    <name type="scientific">Phaeospirillum tilakii</name>
    <dbReference type="NCBI Taxonomy" id="741673"/>
    <lineage>
        <taxon>Bacteria</taxon>
        <taxon>Pseudomonadati</taxon>
        <taxon>Pseudomonadota</taxon>
        <taxon>Alphaproteobacteria</taxon>
        <taxon>Rhodospirillales</taxon>
        <taxon>Rhodospirillaceae</taxon>
        <taxon>Phaeospirillum</taxon>
    </lineage>
</organism>
<dbReference type="Gene3D" id="3.30.450.40">
    <property type="match status" value="1"/>
</dbReference>
<dbReference type="RefSeq" id="WP_377315125.1">
    <property type="nucleotide sequence ID" value="NZ_JBHUIY010000008.1"/>
</dbReference>
<keyword evidence="2" id="KW-0378">Hydrolase</keyword>
<dbReference type="Proteomes" id="UP001597296">
    <property type="component" value="Unassembled WGS sequence"/>
</dbReference>
<gene>
    <name evidence="2" type="ORF">ACFSNB_05990</name>
</gene>
<dbReference type="EC" id="3.1.4.-" evidence="2"/>
<protein>
    <submittedName>
        <fullName evidence="2">HD-GYP domain-containing protein</fullName>
        <ecNumber evidence="2">3.1.4.-</ecNumber>
    </submittedName>
</protein>
<feature type="domain" description="HD-GYP" evidence="1">
    <location>
        <begin position="159"/>
        <end position="368"/>
    </location>
</feature>
<dbReference type="PROSITE" id="PS51832">
    <property type="entry name" value="HD_GYP"/>
    <property type="match status" value="1"/>
</dbReference>
<name>A0ABW5CBE0_9PROT</name>
<sequence>MAEDDMTQHGLAAQVAALRAEIRADHDLSGLDRISVALYDPRTDLLKTFIHASDRPNPLDHAAAPLASLPSLRDLAESGQSRTVNDLESVAQAGHDYVARLVASGYRASHTVPLLGRDGLHGFLFLNATCRDFFTPAALDRLRPYAGLIGQMVLRELDALRAMRSMVRVLLQIAAVRDGETGAHLARMARYSRLIALQLARHHDLSDEFVEYLFHFAPVHDVGKIAVPDHILLKPGPLTPDEFAQMKLHVGRGIEIVDLAVGEHAFVSGLHLRMLRNIVACHHEKLDGSGYPRGLKGDEIPLEARIVAVADIFDALTSRRPYKAAWSNERALAVLAAEAAAGKLDPECVAALAACPAEIAEIQARFVETMLG</sequence>
<dbReference type="CDD" id="cd00077">
    <property type="entry name" value="HDc"/>
    <property type="match status" value="1"/>
</dbReference>
<keyword evidence="3" id="KW-1185">Reference proteome</keyword>
<dbReference type="Pfam" id="PF13487">
    <property type="entry name" value="HD_5"/>
    <property type="match status" value="1"/>
</dbReference>
<evidence type="ECO:0000259" key="1">
    <source>
        <dbReference type="PROSITE" id="PS51832"/>
    </source>
</evidence>
<reference evidence="3" key="1">
    <citation type="journal article" date="2019" name="Int. J. Syst. Evol. Microbiol.">
        <title>The Global Catalogue of Microorganisms (GCM) 10K type strain sequencing project: providing services to taxonomists for standard genome sequencing and annotation.</title>
        <authorList>
            <consortium name="The Broad Institute Genomics Platform"/>
            <consortium name="The Broad Institute Genome Sequencing Center for Infectious Disease"/>
            <person name="Wu L."/>
            <person name="Ma J."/>
        </authorList>
    </citation>
    <scope>NUCLEOTIDE SEQUENCE [LARGE SCALE GENOMIC DNA]</scope>
    <source>
        <strain evidence="3">KCTC 15012</strain>
    </source>
</reference>
<dbReference type="InterPro" id="IPR029016">
    <property type="entry name" value="GAF-like_dom_sf"/>
</dbReference>
<dbReference type="SMART" id="SM00471">
    <property type="entry name" value="HDc"/>
    <property type="match status" value="1"/>
</dbReference>
<evidence type="ECO:0000313" key="2">
    <source>
        <dbReference type="EMBL" id="MFD2233348.1"/>
    </source>
</evidence>
<comment type="caution">
    <text evidence="2">The sequence shown here is derived from an EMBL/GenBank/DDBJ whole genome shotgun (WGS) entry which is preliminary data.</text>
</comment>
<dbReference type="SUPFAM" id="SSF55781">
    <property type="entry name" value="GAF domain-like"/>
    <property type="match status" value="1"/>
</dbReference>
<dbReference type="Gene3D" id="1.10.3210.10">
    <property type="entry name" value="Hypothetical protein af1432"/>
    <property type="match status" value="1"/>
</dbReference>
<dbReference type="SUPFAM" id="SSF109604">
    <property type="entry name" value="HD-domain/PDEase-like"/>
    <property type="match status" value="1"/>
</dbReference>
<evidence type="ECO:0000313" key="3">
    <source>
        <dbReference type="Proteomes" id="UP001597296"/>
    </source>
</evidence>
<dbReference type="EMBL" id="JBHUIY010000008">
    <property type="protein sequence ID" value="MFD2233348.1"/>
    <property type="molecule type" value="Genomic_DNA"/>
</dbReference>
<dbReference type="PANTHER" id="PTHR45228">
    <property type="entry name" value="CYCLIC DI-GMP PHOSPHODIESTERASE TM_0186-RELATED"/>
    <property type="match status" value="1"/>
</dbReference>
<dbReference type="InterPro" id="IPR003607">
    <property type="entry name" value="HD/PDEase_dom"/>
</dbReference>